<dbReference type="FunFam" id="3.40.50.850:FF:000006">
    <property type="entry name" value="Bifunctional pyrazinamidase/nicotinamidase"/>
    <property type="match status" value="1"/>
</dbReference>
<organism evidence="10">
    <name type="scientific">uncultured bacterium contig00007</name>
    <dbReference type="NCBI Taxonomy" id="1181499"/>
    <lineage>
        <taxon>Bacteria</taxon>
        <taxon>environmental samples</taxon>
    </lineage>
</organism>
<dbReference type="InterPro" id="IPR000868">
    <property type="entry name" value="Isochorismatase-like_dom"/>
</dbReference>
<sequence>MNISADKTLLLMIDVQNDFCPGGALAVSEGDAVVQPLNALSRALAAKGGRVAATQDWHPGGHISFAVSHSGKKPGEVIDTPLVKAQVLWPAHCVQGTKGADFHSELDLSPVSMIIRKGFRKELDSYSAFFENDRKTPTGLDGWIRSLGLDTVIIGGLATDYCVFFSAQDSQKLRFKTIVASDAVRGVGYPEGSVESAIKTMKEAGIEIIPSKDLQLGIG</sequence>
<keyword evidence="2" id="KW-0662">Pyridine nucleotide biosynthesis</keyword>
<dbReference type="InterPro" id="IPR052347">
    <property type="entry name" value="Isochorismatase_Nicotinamidase"/>
</dbReference>
<reference evidence="10" key="1">
    <citation type="submission" date="2012-03" db="EMBL/GenBank/DDBJ databases">
        <title>Functional metagenomics reveals considerable lignocellulase gene clusters in the gut microbiome of a wood-feeding higher termite.</title>
        <authorList>
            <person name="Liu N."/>
        </authorList>
    </citation>
    <scope>NUCLEOTIDE SEQUENCE</scope>
</reference>
<evidence type="ECO:0000256" key="3">
    <source>
        <dbReference type="ARBA" id="ARBA00022723"/>
    </source>
</evidence>
<dbReference type="EMBL" id="JQ844276">
    <property type="protein sequence ID" value="AGS54084.1"/>
    <property type="molecule type" value="Genomic_DNA"/>
</dbReference>
<dbReference type="InterPro" id="IPR036380">
    <property type="entry name" value="Isochorismatase-like_sf"/>
</dbReference>
<feature type="domain" description="Isochorismatase-like" evidence="9">
    <location>
        <begin position="8"/>
        <end position="211"/>
    </location>
</feature>
<comment type="pathway">
    <text evidence="5">Cofactor biosynthesis; nicotinate biosynthesis; nicotinate from nicotinamide: step 1/1.</text>
</comment>
<dbReference type="PANTHER" id="PTHR11080">
    <property type="entry name" value="PYRAZINAMIDASE/NICOTINAMIDASE"/>
    <property type="match status" value="1"/>
</dbReference>
<dbReference type="CDD" id="cd01011">
    <property type="entry name" value="nicotinamidase"/>
    <property type="match status" value="1"/>
</dbReference>
<evidence type="ECO:0000256" key="2">
    <source>
        <dbReference type="ARBA" id="ARBA00022642"/>
    </source>
</evidence>
<name>A0A806KL02_9BACT</name>
<keyword evidence="3" id="KW-0479">Metal-binding</keyword>
<evidence type="ECO:0000256" key="7">
    <source>
        <dbReference type="ARBA" id="ARBA00043224"/>
    </source>
</evidence>
<evidence type="ECO:0000313" key="10">
    <source>
        <dbReference type="EMBL" id="AGS54084.1"/>
    </source>
</evidence>
<protein>
    <recommendedName>
        <fullName evidence="8">Nicotinamidase</fullName>
        <ecNumber evidence="6">3.5.1.19</ecNumber>
    </recommendedName>
    <alternativeName>
        <fullName evidence="7">Nicotinamide deamidase</fullName>
    </alternativeName>
</protein>
<dbReference type="GO" id="GO:0008936">
    <property type="term" value="F:nicotinamidase activity"/>
    <property type="evidence" value="ECO:0007669"/>
    <property type="project" value="UniProtKB-EC"/>
</dbReference>
<dbReference type="EC" id="3.5.1.19" evidence="6"/>
<dbReference type="PANTHER" id="PTHR11080:SF2">
    <property type="entry name" value="LD05707P"/>
    <property type="match status" value="1"/>
</dbReference>
<proteinExistence type="inferred from homology"/>
<evidence type="ECO:0000256" key="5">
    <source>
        <dbReference type="ARBA" id="ARBA00037900"/>
    </source>
</evidence>
<evidence type="ECO:0000256" key="4">
    <source>
        <dbReference type="ARBA" id="ARBA00022801"/>
    </source>
</evidence>
<evidence type="ECO:0000256" key="8">
    <source>
        <dbReference type="ARBA" id="ARBA00072277"/>
    </source>
</evidence>
<keyword evidence="4 10" id="KW-0378">Hydrolase</keyword>
<evidence type="ECO:0000259" key="9">
    <source>
        <dbReference type="Pfam" id="PF00857"/>
    </source>
</evidence>
<evidence type="ECO:0000256" key="6">
    <source>
        <dbReference type="ARBA" id="ARBA00039017"/>
    </source>
</evidence>
<accession>A0A806KL02</accession>
<dbReference type="SUPFAM" id="SSF52499">
    <property type="entry name" value="Isochorismatase-like hydrolases"/>
    <property type="match status" value="1"/>
</dbReference>
<dbReference type="GO" id="GO:0046872">
    <property type="term" value="F:metal ion binding"/>
    <property type="evidence" value="ECO:0007669"/>
    <property type="project" value="UniProtKB-KW"/>
</dbReference>
<dbReference type="Pfam" id="PF00857">
    <property type="entry name" value="Isochorismatase"/>
    <property type="match status" value="1"/>
</dbReference>
<dbReference type="NCBIfam" id="NF008623">
    <property type="entry name" value="PRK11609.1"/>
    <property type="match status" value="1"/>
</dbReference>
<evidence type="ECO:0000256" key="1">
    <source>
        <dbReference type="ARBA" id="ARBA00006336"/>
    </source>
</evidence>
<dbReference type="Gene3D" id="3.40.50.850">
    <property type="entry name" value="Isochorismatase-like"/>
    <property type="match status" value="1"/>
</dbReference>
<comment type="similarity">
    <text evidence="1">Belongs to the isochorismatase family.</text>
</comment>
<dbReference type="GO" id="GO:0019363">
    <property type="term" value="P:pyridine nucleotide biosynthetic process"/>
    <property type="evidence" value="ECO:0007669"/>
    <property type="project" value="UniProtKB-KW"/>
</dbReference>
<dbReference type="AlphaFoldDB" id="A0A806KL02"/>